<keyword evidence="1" id="KW-1185">Reference proteome</keyword>
<evidence type="ECO:0000313" key="1">
    <source>
        <dbReference type="Proteomes" id="UP000095283"/>
    </source>
</evidence>
<dbReference type="AlphaFoldDB" id="A0A1I7WPV7"/>
<dbReference type="Proteomes" id="UP000095283">
    <property type="component" value="Unplaced"/>
</dbReference>
<accession>A0A1I7WPV7</accession>
<reference evidence="2" key="1">
    <citation type="submission" date="2016-11" db="UniProtKB">
        <authorList>
            <consortium name="WormBaseParasite"/>
        </authorList>
    </citation>
    <scope>IDENTIFICATION</scope>
</reference>
<protein>
    <submittedName>
        <fullName evidence="2">dUTPase domain-containing protein</fullName>
    </submittedName>
</protein>
<organism evidence="1 2">
    <name type="scientific">Heterorhabditis bacteriophora</name>
    <name type="common">Entomopathogenic nematode worm</name>
    <dbReference type="NCBI Taxonomy" id="37862"/>
    <lineage>
        <taxon>Eukaryota</taxon>
        <taxon>Metazoa</taxon>
        <taxon>Ecdysozoa</taxon>
        <taxon>Nematoda</taxon>
        <taxon>Chromadorea</taxon>
        <taxon>Rhabditida</taxon>
        <taxon>Rhabditina</taxon>
        <taxon>Rhabditomorpha</taxon>
        <taxon>Strongyloidea</taxon>
        <taxon>Heterorhabditidae</taxon>
        <taxon>Heterorhabditis</taxon>
    </lineage>
</organism>
<dbReference type="WBParaSite" id="Hba_07184">
    <property type="protein sequence ID" value="Hba_07184"/>
    <property type="gene ID" value="Hba_07184"/>
</dbReference>
<evidence type="ECO:0000313" key="2">
    <source>
        <dbReference type="WBParaSite" id="Hba_07184"/>
    </source>
</evidence>
<name>A0A1I7WPV7_HETBA</name>
<proteinExistence type="predicted"/>
<sequence length="107" mass="12083">MLSLTYSFISILHCTTTTSINNQKNPFRHTANQTFDDTFVYFAPHFANGKLKVPDGLKLTVRRARRPIRDGHVIVLQPGIGASTDVDCSMILSESETKTWKSLEIRD</sequence>